<protein>
    <submittedName>
        <fullName evidence="1">Uncharacterized protein</fullName>
    </submittedName>
</protein>
<evidence type="ECO:0000313" key="1">
    <source>
        <dbReference type="EMBL" id="RMZ95407.1"/>
    </source>
</evidence>
<evidence type="ECO:0000313" key="2">
    <source>
        <dbReference type="Proteomes" id="UP000276133"/>
    </source>
</evidence>
<name>A0A3M7P9K8_BRAPC</name>
<gene>
    <name evidence="1" type="ORF">BpHYR1_035769</name>
</gene>
<reference evidence="1 2" key="1">
    <citation type="journal article" date="2018" name="Sci. Rep.">
        <title>Genomic signatures of local adaptation to the degree of environmental predictability in rotifers.</title>
        <authorList>
            <person name="Franch-Gras L."/>
            <person name="Hahn C."/>
            <person name="Garcia-Roger E.M."/>
            <person name="Carmona M.J."/>
            <person name="Serra M."/>
            <person name="Gomez A."/>
        </authorList>
    </citation>
    <scope>NUCLEOTIDE SEQUENCE [LARGE SCALE GENOMIC DNA]</scope>
    <source>
        <strain evidence="1">HYR1</strain>
    </source>
</reference>
<organism evidence="1 2">
    <name type="scientific">Brachionus plicatilis</name>
    <name type="common">Marine rotifer</name>
    <name type="synonym">Brachionus muelleri</name>
    <dbReference type="NCBI Taxonomy" id="10195"/>
    <lineage>
        <taxon>Eukaryota</taxon>
        <taxon>Metazoa</taxon>
        <taxon>Spiralia</taxon>
        <taxon>Gnathifera</taxon>
        <taxon>Rotifera</taxon>
        <taxon>Eurotatoria</taxon>
        <taxon>Monogononta</taxon>
        <taxon>Pseudotrocha</taxon>
        <taxon>Ploima</taxon>
        <taxon>Brachionidae</taxon>
        <taxon>Brachionus</taxon>
    </lineage>
</organism>
<dbReference type="EMBL" id="REGN01012451">
    <property type="protein sequence ID" value="RMZ95407.1"/>
    <property type="molecule type" value="Genomic_DNA"/>
</dbReference>
<dbReference type="AlphaFoldDB" id="A0A3M7P9K8"/>
<proteinExistence type="predicted"/>
<keyword evidence="2" id="KW-1185">Reference proteome</keyword>
<comment type="caution">
    <text evidence="1">The sequence shown here is derived from an EMBL/GenBank/DDBJ whole genome shotgun (WGS) entry which is preliminary data.</text>
</comment>
<accession>A0A3M7P9K8</accession>
<dbReference type="Proteomes" id="UP000276133">
    <property type="component" value="Unassembled WGS sequence"/>
</dbReference>
<sequence>MIIFLYEKHICNKDHWSHVLHSMTMNDFESRENSLRNSSSSELGLDLRFPLVCIVQSQQTGLEPYCDYIFFRRALYCFRFTSLDQLDFSNSTLEYQQLVIQPNSDLKLEFNSSLNLKGLRLTRNAFIEIGNFYGFDPYFQPFGSIQISDPDRIFSFYIYDSRIFFIDNVTCNFSEEEGQNSFIFSGLNLNRLQFSNVNFTSELCPLLFKNTSVQDWYFINKDPVKYDPSLNSSLIQMDLNIKVKRLFVEYGEDKFISKVNTDTLLNEFIFEQVEEIYFFSCNLEEIFKNLISPALKNRKYF</sequence>